<feature type="transmembrane region" description="Helical" evidence="6">
    <location>
        <begin position="12"/>
        <end position="33"/>
    </location>
</feature>
<dbReference type="EMBL" id="JACJUU010000005">
    <property type="protein sequence ID" value="MBC2769957.1"/>
    <property type="molecule type" value="Genomic_DNA"/>
</dbReference>
<name>A0A842HNS7_9BURK</name>
<dbReference type="AlphaFoldDB" id="A0A842HNS7"/>
<organism evidence="7 8">
    <name type="scientific">Pusillimonas minor</name>
    <dbReference type="NCBI Taxonomy" id="2697024"/>
    <lineage>
        <taxon>Bacteria</taxon>
        <taxon>Pseudomonadati</taxon>
        <taxon>Pseudomonadota</taxon>
        <taxon>Betaproteobacteria</taxon>
        <taxon>Burkholderiales</taxon>
        <taxon>Alcaligenaceae</taxon>
        <taxon>Pusillimonas</taxon>
    </lineage>
</organism>
<protein>
    <submittedName>
        <fullName evidence="7">Branched-chain amino acid ABC transporter permease</fullName>
    </submittedName>
</protein>
<feature type="transmembrane region" description="Helical" evidence="6">
    <location>
        <begin position="90"/>
        <end position="112"/>
    </location>
</feature>
<keyword evidence="4 6" id="KW-1133">Transmembrane helix</keyword>
<dbReference type="RefSeq" id="WP_185779667.1">
    <property type="nucleotide sequence ID" value="NZ_JACJUU010000005.1"/>
</dbReference>
<evidence type="ECO:0000256" key="1">
    <source>
        <dbReference type="ARBA" id="ARBA00004651"/>
    </source>
</evidence>
<evidence type="ECO:0000256" key="6">
    <source>
        <dbReference type="SAM" id="Phobius"/>
    </source>
</evidence>
<gene>
    <name evidence="7" type="ORF">GTU67_08540</name>
</gene>
<feature type="transmembrane region" description="Helical" evidence="6">
    <location>
        <begin position="289"/>
        <end position="311"/>
    </location>
</feature>
<dbReference type="GO" id="GO:0015658">
    <property type="term" value="F:branched-chain amino acid transmembrane transporter activity"/>
    <property type="evidence" value="ECO:0007669"/>
    <property type="project" value="InterPro"/>
</dbReference>
<evidence type="ECO:0000256" key="2">
    <source>
        <dbReference type="ARBA" id="ARBA00022475"/>
    </source>
</evidence>
<feature type="transmembrane region" description="Helical" evidence="6">
    <location>
        <begin position="117"/>
        <end position="134"/>
    </location>
</feature>
<dbReference type="CDD" id="cd06581">
    <property type="entry name" value="TM_PBP1_LivM_like"/>
    <property type="match status" value="1"/>
</dbReference>
<sequence length="330" mass="36228">MPSHNTSKSSAWVPLLGIVLLAAFPVFSQYLGLDYYTGFVMRLLISMIIVTSLNFLLGYGGMVALGHAGFIGVGSYAMVALIEAGITSVWLLWFGATVITAIWAALIGLIVLRTRGIYFLMITLAFAEMVYYIAVSLRQYGGDDGYILSTPLSFGLGFDPMDTNTLYAVVLVMFVLTFAFFNRMVDSRFGKAIMGIRDNPVRMQALGYPTFKLQLQAFVIGSAVAGLGGAMMMTQNGFISPTTIHWTHSAELMVIVALGGMGYKWGAILGAGLWGILKEFLPQLTEYWHWPMGLLVILIILYAPNGLWALFSREQGQQSGGLFKFIRRQA</sequence>
<keyword evidence="5 6" id="KW-0472">Membrane</keyword>
<keyword evidence="2" id="KW-1003">Cell membrane</keyword>
<feature type="transmembrane region" description="Helical" evidence="6">
    <location>
        <begin position="252"/>
        <end position="277"/>
    </location>
</feature>
<dbReference type="Proteomes" id="UP000545386">
    <property type="component" value="Unassembled WGS sequence"/>
</dbReference>
<evidence type="ECO:0000256" key="3">
    <source>
        <dbReference type="ARBA" id="ARBA00022692"/>
    </source>
</evidence>
<dbReference type="PANTHER" id="PTHR30482">
    <property type="entry name" value="HIGH-AFFINITY BRANCHED-CHAIN AMINO ACID TRANSPORT SYSTEM PERMEASE"/>
    <property type="match status" value="1"/>
</dbReference>
<proteinExistence type="predicted"/>
<feature type="transmembrane region" description="Helical" evidence="6">
    <location>
        <begin position="64"/>
        <end position="84"/>
    </location>
</feature>
<reference evidence="7 8" key="1">
    <citation type="submission" date="2020-08" db="EMBL/GenBank/DDBJ databases">
        <title>Paraeoetvoesia sp. YC-7-48 draft genome sequence.</title>
        <authorList>
            <person name="Yao L."/>
        </authorList>
    </citation>
    <scope>NUCLEOTIDE SEQUENCE [LARGE SCALE GENOMIC DNA]</scope>
    <source>
        <strain evidence="8">YC-7-48</strain>
    </source>
</reference>
<keyword evidence="8" id="KW-1185">Reference proteome</keyword>
<dbReference type="InterPro" id="IPR001851">
    <property type="entry name" value="ABC_transp_permease"/>
</dbReference>
<dbReference type="PANTHER" id="PTHR30482:SF17">
    <property type="entry name" value="ABC TRANSPORTER ATP-BINDING PROTEIN"/>
    <property type="match status" value="1"/>
</dbReference>
<evidence type="ECO:0000313" key="8">
    <source>
        <dbReference type="Proteomes" id="UP000545386"/>
    </source>
</evidence>
<dbReference type="InterPro" id="IPR043428">
    <property type="entry name" value="LivM-like"/>
</dbReference>
<dbReference type="GO" id="GO:0005886">
    <property type="term" value="C:plasma membrane"/>
    <property type="evidence" value="ECO:0007669"/>
    <property type="project" value="UniProtKB-SubCell"/>
</dbReference>
<evidence type="ECO:0000313" key="7">
    <source>
        <dbReference type="EMBL" id="MBC2769957.1"/>
    </source>
</evidence>
<keyword evidence="3 6" id="KW-0812">Transmembrane</keyword>
<comment type="subcellular location">
    <subcellularLocation>
        <location evidence="1">Cell membrane</location>
        <topology evidence="1">Multi-pass membrane protein</topology>
    </subcellularLocation>
</comment>
<evidence type="ECO:0000256" key="5">
    <source>
        <dbReference type="ARBA" id="ARBA00023136"/>
    </source>
</evidence>
<feature type="transmembrane region" description="Helical" evidence="6">
    <location>
        <begin position="39"/>
        <end position="57"/>
    </location>
</feature>
<evidence type="ECO:0000256" key="4">
    <source>
        <dbReference type="ARBA" id="ARBA00022989"/>
    </source>
</evidence>
<dbReference type="Pfam" id="PF02653">
    <property type="entry name" value="BPD_transp_2"/>
    <property type="match status" value="1"/>
</dbReference>
<accession>A0A842HNS7</accession>
<comment type="caution">
    <text evidence="7">The sequence shown here is derived from an EMBL/GenBank/DDBJ whole genome shotgun (WGS) entry which is preliminary data.</text>
</comment>
<feature type="transmembrane region" description="Helical" evidence="6">
    <location>
        <begin position="166"/>
        <end position="185"/>
    </location>
</feature>